<dbReference type="PANTHER" id="PTHR35734">
    <property type="entry name" value="OS01G0805200 PROTEIN"/>
    <property type="match status" value="1"/>
</dbReference>
<evidence type="ECO:0000313" key="3">
    <source>
        <dbReference type="EMBL" id="ERN40182.1"/>
    </source>
</evidence>
<feature type="region of interest" description="Disordered" evidence="1">
    <location>
        <begin position="100"/>
        <end position="125"/>
    </location>
</feature>
<dbReference type="PATRIC" id="fig|582515.4.peg.3899"/>
<dbReference type="InParanoid" id="U5DFZ7"/>
<keyword evidence="2" id="KW-0812">Transmembrane</keyword>
<name>U5DFZ7_9CHRO</name>
<keyword evidence="4" id="KW-1185">Reference proteome</keyword>
<dbReference type="RefSeq" id="WP_022609088.1">
    <property type="nucleotide sequence ID" value="NZ_ASSJ01000081.1"/>
</dbReference>
<feature type="compositionally biased region" description="Pro residues" evidence="1">
    <location>
        <begin position="115"/>
        <end position="125"/>
    </location>
</feature>
<dbReference type="PANTHER" id="PTHR35734:SF1">
    <property type="entry name" value="OS01G0805200 PROTEIN"/>
    <property type="match status" value="1"/>
</dbReference>
<accession>U5DFZ7</accession>
<evidence type="ECO:0000256" key="2">
    <source>
        <dbReference type="SAM" id="Phobius"/>
    </source>
</evidence>
<keyword evidence="2" id="KW-0472">Membrane</keyword>
<sequence length="125" mass="13522">MRRIDAIAIALGVLIAGLGSYWLLQATGLDSLQAGIWSQVLLVGGLVGWLLSYGLRVVTHNMTYHQQLDEYEEAVLQKRIDELSPEELLRLQAEVAAEQQAQAPLDGGTGDKRPPGPPGAPESLH</sequence>
<dbReference type="Pfam" id="PF11460">
    <property type="entry name" value="DUF3007"/>
    <property type="match status" value="1"/>
</dbReference>
<dbReference type="AlphaFoldDB" id="U5DFZ7"/>
<dbReference type="STRING" id="582515.KR51_00034740"/>
<feature type="transmembrane region" description="Helical" evidence="2">
    <location>
        <begin position="36"/>
        <end position="55"/>
    </location>
</feature>
<evidence type="ECO:0000256" key="1">
    <source>
        <dbReference type="SAM" id="MobiDB-lite"/>
    </source>
</evidence>
<evidence type="ECO:0000313" key="4">
    <source>
        <dbReference type="Proteomes" id="UP000016960"/>
    </source>
</evidence>
<dbReference type="Proteomes" id="UP000016960">
    <property type="component" value="Unassembled WGS sequence"/>
</dbReference>
<organism evidence="3 4">
    <name type="scientific">Rubidibacter lacunae KORDI 51-2</name>
    <dbReference type="NCBI Taxonomy" id="582515"/>
    <lineage>
        <taxon>Bacteria</taxon>
        <taxon>Bacillati</taxon>
        <taxon>Cyanobacteriota</taxon>
        <taxon>Cyanophyceae</taxon>
        <taxon>Oscillatoriophycideae</taxon>
        <taxon>Chroococcales</taxon>
        <taxon>Aphanothecaceae</taxon>
        <taxon>Rubidibacter</taxon>
    </lineage>
</organism>
<keyword evidence="2" id="KW-1133">Transmembrane helix</keyword>
<dbReference type="EMBL" id="ASSJ01000081">
    <property type="protein sequence ID" value="ERN40182.1"/>
    <property type="molecule type" value="Genomic_DNA"/>
</dbReference>
<evidence type="ECO:0008006" key="5">
    <source>
        <dbReference type="Google" id="ProtNLM"/>
    </source>
</evidence>
<feature type="transmembrane region" description="Helical" evidence="2">
    <location>
        <begin position="7"/>
        <end position="24"/>
    </location>
</feature>
<dbReference type="eggNOG" id="ENOG5032S9I">
    <property type="taxonomic scope" value="Bacteria"/>
</dbReference>
<dbReference type="InterPro" id="IPR021562">
    <property type="entry name" value="DUF3007"/>
</dbReference>
<dbReference type="OrthoDB" id="467669at2"/>
<reference evidence="3 4" key="1">
    <citation type="submission" date="2013-05" db="EMBL/GenBank/DDBJ databases">
        <title>Draft genome sequence of Rubidibacter lacunae KORDI 51-2.</title>
        <authorList>
            <person name="Choi D.H."/>
            <person name="Noh J.H."/>
            <person name="Kwon K.-K."/>
            <person name="Lee J.-H."/>
            <person name="Ryu J.-Y."/>
        </authorList>
    </citation>
    <scope>NUCLEOTIDE SEQUENCE [LARGE SCALE GENOMIC DNA]</scope>
    <source>
        <strain evidence="3 4">KORDI 51-2</strain>
    </source>
</reference>
<gene>
    <name evidence="3" type="ORF">KR51_00034740</name>
</gene>
<protein>
    <recommendedName>
        <fullName evidence="5">DUF3007 family protein</fullName>
    </recommendedName>
</protein>
<proteinExistence type="predicted"/>
<comment type="caution">
    <text evidence="3">The sequence shown here is derived from an EMBL/GenBank/DDBJ whole genome shotgun (WGS) entry which is preliminary data.</text>
</comment>